<dbReference type="EMBL" id="CM001403">
    <property type="protein sequence ID" value="EHQ30053.1"/>
    <property type="molecule type" value="Genomic_DNA"/>
</dbReference>
<evidence type="ECO:0000313" key="2">
    <source>
        <dbReference type="Proteomes" id="UP000002774"/>
    </source>
</evidence>
<organism evidence="1 2">
    <name type="scientific">Mucilaginibacter paludis DSM 18603</name>
    <dbReference type="NCBI Taxonomy" id="714943"/>
    <lineage>
        <taxon>Bacteria</taxon>
        <taxon>Pseudomonadati</taxon>
        <taxon>Bacteroidota</taxon>
        <taxon>Sphingobacteriia</taxon>
        <taxon>Sphingobacteriales</taxon>
        <taxon>Sphingobacteriaceae</taxon>
        <taxon>Mucilaginibacter</taxon>
    </lineage>
</organism>
<gene>
    <name evidence="1" type="ORF">Mucpa_5994</name>
</gene>
<dbReference type="Proteomes" id="UP000002774">
    <property type="component" value="Chromosome"/>
</dbReference>
<evidence type="ECO:0000313" key="1">
    <source>
        <dbReference type="EMBL" id="EHQ30053.1"/>
    </source>
</evidence>
<protein>
    <submittedName>
        <fullName evidence="1">Uncharacterized protein</fullName>
    </submittedName>
</protein>
<dbReference type="AlphaFoldDB" id="H1YB20"/>
<proteinExistence type="predicted"/>
<keyword evidence="2" id="KW-1185">Reference proteome</keyword>
<sequence length="47" mass="5093">MSAITKQTSIKKGFGTAILSDKVTDHANDPFVVKKVNKAFETLKKVG</sequence>
<dbReference type="STRING" id="714943.Mucpa_5994"/>
<dbReference type="HOGENOM" id="CLU_207219_0_0_10"/>
<accession>H1YB20</accession>
<name>H1YB20_9SPHI</name>
<dbReference type="RefSeq" id="WP_008511567.1">
    <property type="nucleotide sequence ID" value="NZ_CM001403.1"/>
</dbReference>
<reference evidence="1" key="1">
    <citation type="submission" date="2011-09" db="EMBL/GenBank/DDBJ databases">
        <title>The permanent draft genome of Mucilaginibacter paludis DSM 18603.</title>
        <authorList>
            <consortium name="US DOE Joint Genome Institute (JGI-PGF)"/>
            <person name="Lucas S."/>
            <person name="Han J."/>
            <person name="Lapidus A."/>
            <person name="Bruce D."/>
            <person name="Goodwin L."/>
            <person name="Pitluck S."/>
            <person name="Peters L."/>
            <person name="Kyrpides N."/>
            <person name="Mavromatis K."/>
            <person name="Ivanova N."/>
            <person name="Mikhailova N."/>
            <person name="Held B."/>
            <person name="Detter J.C."/>
            <person name="Tapia R."/>
            <person name="Han C."/>
            <person name="Land M."/>
            <person name="Hauser L."/>
            <person name="Markowitz V."/>
            <person name="Cheng J.-F."/>
            <person name="Hugenholtz P."/>
            <person name="Woyke T."/>
            <person name="Wu D."/>
            <person name="Tindall B."/>
            <person name="Brambilla E."/>
            <person name="Klenk H.-P."/>
            <person name="Eisen J.A."/>
        </authorList>
    </citation>
    <scope>NUCLEOTIDE SEQUENCE [LARGE SCALE GENOMIC DNA]</scope>
    <source>
        <strain evidence="1">DSM 18603</strain>
    </source>
</reference>